<protein>
    <submittedName>
        <fullName evidence="2">Uncharacterized protein</fullName>
    </submittedName>
</protein>
<dbReference type="Proteomes" id="UP001144673">
    <property type="component" value="Chromosome 1"/>
</dbReference>
<proteinExistence type="predicted"/>
<evidence type="ECO:0000313" key="2">
    <source>
        <dbReference type="EMBL" id="KAJ4164204.1"/>
    </source>
</evidence>
<sequence>MRVPGILQSPLLDRIGGSARIREQLVDALAAGQGVTAKVKWLNTSRRKNQRPSQKKANINHPLEAHLEADDDVDTVTEPEPAGRARWLHCTPLAGSNGKVGVWMIVIVDDEERPARPVGIVAPPVAAPVQQLPRRPATAASGPSAISDMSFAIDERSDIDSAHGQVGAQKSVRHAEMRAREEDERSSLHSRGSAFTVRIGEE</sequence>
<evidence type="ECO:0000313" key="3">
    <source>
        <dbReference type="Proteomes" id="UP001144673"/>
    </source>
</evidence>
<evidence type="ECO:0000256" key="1">
    <source>
        <dbReference type="SAM" id="MobiDB-lite"/>
    </source>
</evidence>
<organism evidence="2 3">
    <name type="scientific">Akanthomyces muscarius</name>
    <name type="common">Entomopathogenic fungus</name>
    <name type="synonym">Lecanicillium muscarium</name>
    <dbReference type="NCBI Taxonomy" id="2231603"/>
    <lineage>
        <taxon>Eukaryota</taxon>
        <taxon>Fungi</taxon>
        <taxon>Dikarya</taxon>
        <taxon>Ascomycota</taxon>
        <taxon>Pezizomycotina</taxon>
        <taxon>Sordariomycetes</taxon>
        <taxon>Hypocreomycetidae</taxon>
        <taxon>Hypocreales</taxon>
        <taxon>Cordycipitaceae</taxon>
        <taxon>Akanthomyces</taxon>
    </lineage>
</organism>
<dbReference type="GeneID" id="80893047"/>
<feature type="region of interest" description="Disordered" evidence="1">
    <location>
        <begin position="154"/>
        <end position="202"/>
    </location>
</feature>
<reference evidence="2" key="1">
    <citation type="journal article" date="2023" name="Access Microbiol">
        <title>De-novo genome assembly for Akanthomyces muscarius, a biocontrol agent of insect agricultural pests.</title>
        <authorList>
            <person name="Erdos Z."/>
            <person name="Studholme D.J."/>
            <person name="Raymond B."/>
            <person name="Sharma M."/>
        </authorList>
    </citation>
    <scope>NUCLEOTIDE SEQUENCE</scope>
    <source>
        <strain evidence="2">Ve6</strain>
    </source>
</reference>
<dbReference type="KEGG" id="amus:LMH87_005888"/>
<gene>
    <name evidence="2" type="ORF">LMH87_005888</name>
</gene>
<feature type="compositionally biased region" description="Basic and acidic residues" evidence="1">
    <location>
        <begin position="173"/>
        <end position="187"/>
    </location>
</feature>
<dbReference type="EMBL" id="JAJHUN010000001">
    <property type="protein sequence ID" value="KAJ4164204.1"/>
    <property type="molecule type" value="Genomic_DNA"/>
</dbReference>
<comment type="caution">
    <text evidence="2">The sequence shown here is derived from an EMBL/GenBank/DDBJ whole genome shotgun (WGS) entry which is preliminary data.</text>
</comment>
<keyword evidence="3" id="KW-1185">Reference proteome</keyword>
<dbReference type="RefSeq" id="XP_056059119.1">
    <property type="nucleotide sequence ID" value="XM_056203686.1"/>
</dbReference>
<dbReference type="AlphaFoldDB" id="A0A9W8QMA1"/>
<accession>A0A9W8QMA1</accession>
<name>A0A9W8QMA1_AKAMU</name>